<dbReference type="SUPFAM" id="SSF55729">
    <property type="entry name" value="Acyl-CoA N-acyltransferases (Nat)"/>
    <property type="match status" value="1"/>
</dbReference>
<evidence type="ECO:0000313" key="3">
    <source>
        <dbReference type="Proteomes" id="UP000559182"/>
    </source>
</evidence>
<gene>
    <name evidence="2" type="ORF">FHU39_004141</name>
</gene>
<evidence type="ECO:0000313" key="2">
    <source>
        <dbReference type="EMBL" id="MBB2894105.1"/>
    </source>
</evidence>
<dbReference type="Pfam" id="PF00583">
    <property type="entry name" value="Acetyltransf_1"/>
    <property type="match status" value="1"/>
</dbReference>
<dbReference type="EMBL" id="JACHVQ010000004">
    <property type="protein sequence ID" value="MBB2894105.1"/>
    <property type="molecule type" value="Genomic_DNA"/>
</dbReference>
<sequence>MIRLIDVADDHDMRQIFEVGIAAKSHDQQWFAPISLDSWLIHMRRPDPEDAQELYGFFDPAGRCLGSSLLFIPLQDNTDKVYSVVDVAPEHRRHGVGRALVERNVQRAGELGRSMLFAETLVPGVADPDHPFVKFARATGFSAGWDEVARHLSLPVPPERLDELATATAAHVGDYDIEVFVDGVPEQHLAGLAELLSLLAVDAPSGDIEFEAEAVTPDRLRRMAAREREQGRTHLSALAIHRSTGVVAAQSDLTIDAGVEHANQLGTFVHRAHRGKRLGMAVKVANLRRLHRDRPDVRFVRTMNAETNDHMVSINVQLGFEVVEVLTEWTIDIAPAGDRGAPAPSAIGS</sequence>
<accession>A0A839NG39</accession>
<feature type="domain" description="N-acetyltransferase" evidence="1">
    <location>
        <begin position="1"/>
        <end position="163"/>
    </location>
</feature>
<comment type="caution">
    <text evidence="2">The sequence shown here is derived from an EMBL/GenBank/DDBJ whole genome shotgun (WGS) entry which is preliminary data.</text>
</comment>
<dbReference type="Gene3D" id="3.40.630.30">
    <property type="match status" value="1"/>
</dbReference>
<dbReference type="PROSITE" id="PS51186">
    <property type="entry name" value="GNAT"/>
    <property type="match status" value="1"/>
</dbReference>
<keyword evidence="3" id="KW-1185">Reference proteome</keyword>
<dbReference type="InterPro" id="IPR016181">
    <property type="entry name" value="Acyl_CoA_acyltransferase"/>
</dbReference>
<dbReference type="Proteomes" id="UP000559182">
    <property type="component" value="Unassembled WGS sequence"/>
</dbReference>
<keyword evidence="2" id="KW-0808">Transferase</keyword>
<dbReference type="RefSeq" id="WP_183322555.1">
    <property type="nucleotide sequence ID" value="NZ_JACHVQ010000004.1"/>
</dbReference>
<proteinExistence type="predicted"/>
<name>A0A839NG39_9MICO</name>
<reference evidence="2 3" key="1">
    <citation type="submission" date="2020-08" db="EMBL/GenBank/DDBJ databases">
        <title>Sequencing the genomes of 1000 actinobacteria strains.</title>
        <authorList>
            <person name="Klenk H.-P."/>
        </authorList>
    </citation>
    <scope>NUCLEOTIDE SEQUENCE [LARGE SCALE GENOMIC DNA]</scope>
    <source>
        <strain evidence="2 3">DSM 105369</strain>
    </source>
</reference>
<protein>
    <submittedName>
        <fullName evidence="2">GNAT superfamily N-acetyltransferase</fullName>
    </submittedName>
</protein>
<evidence type="ECO:0000259" key="1">
    <source>
        <dbReference type="PROSITE" id="PS51186"/>
    </source>
</evidence>
<organism evidence="2 3">
    <name type="scientific">Flexivirga oryzae</name>
    <dbReference type="NCBI Taxonomy" id="1794944"/>
    <lineage>
        <taxon>Bacteria</taxon>
        <taxon>Bacillati</taxon>
        <taxon>Actinomycetota</taxon>
        <taxon>Actinomycetes</taxon>
        <taxon>Micrococcales</taxon>
        <taxon>Dermacoccaceae</taxon>
        <taxon>Flexivirga</taxon>
    </lineage>
</organism>
<dbReference type="AlphaFoldDB" id="A0A839NG39"/>
<dbReference type="GO" id="GO:0016747">
    <property type="term" value="F:acyltransferase activity, transferring groups other than amino-acyl groups"/>
    <property type="evidence" value="ECO:0007669"/>
    <property type="project" value="InterPro"/>
</dbReference>
<dbReference type="InterPro" id="IPR000182">
    <property type="entry name" value="GNAT_dom"/>
</dbReference>